<name>A0AA37HE49_9HYPH</name>
<dbReference type="Gene3D" id="3.40.50.11780">
    <property type="match status" value="1"/>
</dbReference>
<feature type="domain" description="Tail sheath protein C-terminal" evidence="3">
    <location>
        <begin position="277"/>
        <end position="381"/>
    </location>
</feature>
<evidence type="ECO:0000259" key="3">
    <source>
        <dbReference type="Pfam" id="PF17482"/>
    </source>
</evidence>
<comment type="similarity">
    <text evidence="1">Belongs to the myoviridae tail sheath protein family.</text>
</comment>
<dbReference type="InterPro" id="IPR035089">
    <property type="entry name" value="Phage_sheath_subtilisin"/>
</dbReference>
<dbReference type="Pfam" id="PF17482">
    <property type="entry name" value="Phage_sheath_1C"/>
    <property type="match status" value="1"/>
</dbReference>
<dbReference type="EMBL" id="BPQJ01000024">
    <property type="protein sequence ID" value="GJD64336.1"/>
    <property type="molecule type" value="Genomic_DNA"/>
</dbReference>
<reference evidence="4" key="2">
    <citation type="submission" date="2021-08" db="EMBL/GenBank/DDBJ databases">
        <authorList>
            <person name="Tani A."/>
            <person name="Ola A."/>
            <person name="Ogura Y."/>
            <person name="Katsura K."/>
            <person name="Hayashi T."/>
        </authorList>
    </citation>
    <scope>NUCLEOTIDE SEQUENCE</scope>
    <source>
        <strain evidence="4">JCM 32048</strain>
    </source>
</reference>
<evidence type="ECO:0000256" key="1">
    <source>
        <dbReference type="ARBA" id="ARBA00008005"/>
    </source>
</evidence>
<dbReference type="PANTHER" id="PTHR35861:SF1">
    <property type="entry name" value="PHAGE TAIL SHEATH PROTEIN"/>
    <property type="match status" value="1"/>
</dbReference>
<comment type="caution">
    <text evidence="4">The sequence shown here is derived from an EMBL/GenBank/DDBJ whole genome shotgun (WGS) entry which is preliminary data.</text>
</comment>
<proteinExistence type="inferred from homology"/>
<reference evidence="4" key="1">
    <citation type="journal article" date="2016" name="Front. Microbiol.">
        <title>Genome Sequence of the Piezophilic, Mesophilic Sulfate-Reducing Bacterium Desulfovibrio indicus J2T.</title>
        <authorList>
            <person name="Cao J."/>
            <person name="Maignien L."/>
            <person name="Shao Z."/>
            <person name="Alain K."/>
            <person name="Jebbar M."/>
        </authorList>
    </citation>
    <scope>NUCLEOTIDE SEQUENCE</scope>
    <source>
        <strain evidence="4">JCM 32048</strain>
    </source>
</reference>
<evidence type="ECO:0008006" key="6">
    <source>
        <dbReference type="Google" id="ProtNLM"/>
    </source>
</evidence>
<dbReference type="InterPro" id="IPR020287">
    <property type="entry name" value="Tail_sheath_C"/>
</dbReference>
<evidence type="ECO:0000259" key="2">
    <source>
        <dbReference type="Pfam" id="PF04984"/>
    </source>
</evidence>
<feature type="domain" description="Tail sheath protein subtilisin-like" evidence="2">
    <location>
        <begin position="119"/>
        <end position="271"/>
    </location>
</feature>
<organism evidence="4 5">
    <name type="scientific">Methylobacterium frigidaeris</name>
    <dbReference type="NCBI Taxonomy" id="2038277"/>
    <lineage>
        <taxon>Bacteria</taxon>
        <taxon>Pseudomonadati</taxon>
        <taxon>Pseudomonadota</taxon>
        <taxon>Alphaproteobacteria</taxon>
        <taxon>Hyphomicrobiales</taxon>
        <taxon>Methylobacteriaceae</taxon>
        <taxon>Methylobacterium</taxon>
    </lineage>
</organism>
<dbReference type="Pfam" id="PF04984">
    <property type="entry name" value="Phage_sheath_1"/>
    <property type="match status" value="1"/>
</dbReference>
<dbReference type="RefSeq" id="WP_238192459.1">
    <property type="nucleotide sequence ID" value="NZ_BPQJ01000024.1"/>
</dbReference>
<dbReference type="AlphaFoldDB" id="A0AA37HE49"/>
<keyword evidence="5" id="KW-1185">Reference proteome</keyword>
<sequence length="391" mass="41917">MATSYPNTPGVQILEVRLGAPPIAGVGTSTAGFVGKSPMTGRFLKVARLVTSADQFEADYITGTKPADPPAADSTSLSRAVFGFFENGGTTCYVVNVDSEAQGDVVAGIKLLEPIDEVAIIAAPGHVHPDVYAALEDQAFRTGDRFALLDPPAKVDDLAKLKAGGSNRPPASDYAAFYYPRIQVTPRLANDPKDSVANPIFASPTGHIAGVYARVDAARGVHKAPANERILGALGVEHPLGNAEQNTLNADGVNLIRMFAGQATLWGARTLQAADAADKTFRYINVRRLVNYVEESLEDGLRFAVFEPNNLALRQTITRSVRGFLDGVWRDGALFGATPDEAYYVRFPDLFNRDEDRALGKLTIEIGLRAVYPAEFIIVRIGLIMQNAAAA</sequence>
<gene>
    <name evidence="4" type="ORF">MPEAHAMD_4517</name>
</gene>
<protein>
    <recommendedName>
        <fullName evidence="6">Phage tail protein</fullName>
    </recommendedName>
</protein>
<evidence type="ECO:0000313" key="4">
    <source>
        <dbReference type="EMBL" id="GJD64336.1"/>
    </source>
</evidence>
<evidence type="ECO:0000313" key="5">
    <source>
        <dbReference type="Proteomes" id="UP001055286"/>
    </source>
</evidence>
<dbReference type="PANTHER" id="PTHR35861">
    <property type="match status" value="1"/>
</dbReference>
<dbReference type="InterPro" id="IPR052042">
    <property type="entry name" value="Tail_sheath_structural"/>
</dbReference>
<accession>A0AA37HE49</accession>
<dbReference type="Proteomes" id="UP001055286">
    <property type="component" value="Unassembled WGS sequence"/>
</dbReference>